<dbReference type="KEGG" id="mas:Mahau_2471"/>
<proteinExistence type="predicted"/>
<dbReference type="GO" id="GO:0008483">
    <property type="term" value="F:transaminase activity"/>
    <property type="evidence" value="ECO:0007669"/>
    <property type="project" value="UniProtKB-KW"/>
</dbReference>
<evidence type="ECO:0000313" key="1">
    <source>
        <dbReference type="EMBL" id="AEE97629.1"/>
    </source>
</evidence>
<dbReference type="HOGENOM" id="CLU_2807339_0_0_9"/>
<reference evidence="1 2" key="2">
    <citation type="journal article" date="2011" name="Stand. Genomic Sci.">
        <title>Complete genome sequence of Mahella australiensis type strain (50-1 BON).</title>
        <authorList>
            <person name="Sikorski J."/>
            <person name="Teshima H."/>
            <person name="Nolan M."/>
            <person name="Lucas S."/>
            <person name="Hammon N."/>
            <person name="Deshpande S."/>
            <person name="Cheng J.F."/>
            <person name="Pitluck S."/>
            <person name="Liolios K."/>
            <person name="Pagani I."/>
            <person name="Ivanova N."/>
            <person name="Huntemann M."/>
            <person name="Mavromatis K."/>
            <person name="Ovchinikova G."/>
            <person name="Pati A."/>
            <person name="Tapia R."/>
            <person name="Han C."/>
            <person name="Goodwin L."/>
            <person name="Chen A."/>
            <person name="Palaniappan K."/>
            <person name="Land M."/>
            <person name="Hauser L."/>
            <person name="Ngatchou-Djao O.D."/>
            <person name="Rohde M."/>
            <person name="Pukall R."/>
            <person name="Spring S."/>
            <person name="Abt B."/>
            <person name="Goker M."/>
            <person name="Detter J.C."/>
            <person name="Woyke T."/>
            <person name="Bristow J."/>
            <person name="Markowitz V."/>
            <person name="Hugenholtz P."/>
            <person name="Eisen J.A."/>
            <person name="Kyrpides N.C."/>
            <person name="Klenk H.P."/>
            <person name="Lapidus A."/>
        </authorList>
    </citation>
    <scope>NUCLEOTIDE SEQUENCE [LARGE SCALE GENOMIC DNA]</scope>
    <source>
        <strain evidence="2">DSM 15567 / CIP 107919 / 50-1 BON</strain>
    </source>
</reference>
<dbReference type="Proteomes" id="UP000008457">
    <property type="component" value="Chromosome"/>
</dbReference>
<protein>
    <submittedName>
        <fullName evidence="1">Putrescine--2-oxoglutarate aminotransferase</fullName>
    </submittedName>
</protein>
<reference evidence="2" key="1">
    <citation type="submission" date="2010-11" db="EMBL/GenBank/DDBJ databases">
        <title>The complete genome of Mahella australiensis DSM 15567.</title>
        <authorList>
            <consortium name="US DOE Joint Genome Institute (JGI-PGF)"/>
            <person name="Lucas S."/>
            <person name="Copeland A."/>
            <person name="Lapidus A."/>
            <person name="Bruce D."/>
            <person name="Goodwin L."/>
            <person name="Pitluck S."/>
            <person name="Kyrpides N."/>
            <person name="Mavromatis K."/>
            <person name="Pagani I."/>
            <person name="Ivanova N."/>
            <person name="Teshima H."/>
            <person name="Brettin T."/>
            <person name="Detter J.C."/>
            <person name="Han C."/>
            <person name="Tapia R."/>
            <person name="Land M."/>
            <person name="Hauser L."/>
            <person name="Markowitz V."/>
            <person name="Cheng J.-F."/>
            <person name="Hugenholtz P."/>
            <person name="Woyke T."/>
            <person name="Wu D."/>
            <person name="Spring S."/>
            <person name="Pukall R."/>
            <person name="Steenblock K."/>
            <person name="Schneider S."/>
            <person name="Klenk H.-P."/>
            <person name="Eisen J.A."/>
        </authorList>
    </citation>
    <scope>NUCLEOTIDE SEQUENCE [LARGE SCALE GENOMIC DNA]</scope>
    <source>
        <strain evidence="2">DSM 15567 / CIP 107919 / 50-1 BON</strain>
    </source>
</reference>
<accession>F3ZXE8</accession>
<dbReference type="STRING" id="697281.Mahau_2471"/>
<keyword evidence="2" id="KW-1185">Reference proteome</keyword>
<evidence type="ECO:0000313" key="2">
    <source>
        <dbReference type="Proteomes" id="UP000008457"/>
    </source>
</evidence>
<sequence>MVKVNAFFVNDSHDIERFLSDSRIVGLTDARLMQMDWDDGEGTALIVNDSVLSRLEEIAEEYGIKLV</sequence>
<name>F3ZXE8_MAHA5</name>
<dbReference type="RefSeq" id="WP_013782055.1">
    <property type="nucleotide sequence ID" value="NC_015520.1"/>
</dbReference>
<gene>
    <name evidence="1" type="ordered locus">Mahau_2471</name>
</gene>
<organism evidence="1 2">
    <name type="scientific">Mahella australiensis (strain DSM 15567 / CIP 107919 / 50-1 BON)</name>
    <dbReference type="NCBI Taxonomy" id="697281"/>
    <lineage>
        <taxon>Bacteria</taxon>
        <taxon>Bacillati</taxon>
        <taxon>Bacillota</taxon>
        <taxon>Clostridia</taxon>
        <taxon>Thermoanaerobacterales</taxon>
        <taxon>Thermoanaerobacterales Family IV. Incertae Sedis</taxon>
        <taxon>Mahella</taxon>
    </lineage>
</organism>
<dbReference type="AlphaFoldDB" id="F3ZXE8"/>
<keyword evidence="1" id="KW-0032">Aminotransferase</keyword>
<dbReference type="EMBL" id="CP002360">
    <property type="protein sequence ID" value="AEE97629.1"/>
    <property type="molecule type" value="Genomic_DNA"/>
</dbReference>
<keyword evidence="1" id="KW-0808">Transferase</keyword>